<dbReference type="Proteomes" id="UP000781932">
    <property type="component" value="Unassembled WGS sequence"/>
</dbReference>
<name>A0A9P6IFL1_9PEZI</name>
<dbReference type="GeneID" id="62156469"/>
<reference evidence="3" key="2">
    <citation type="submission" date="2020-11" db="EMBL/GenBank/DDBJ databases">
        <title>Whole genome sequencing of Colletotrichum sp.</title>
        <authorList>
            <person name="Li H."/>
        </authorList>
    </citation>
    <scope>NUCLEOTIDE SEQUENCE</scope>
    <source>
        <strain evidence="3">CkLH20</strain>
    </source>
</reference>
<keyword evidence="4" id="KW-1185">Reference proteome</keyword>
<dbReference type="InterPro" id="IPR046539">
    <property type="entry name" value="DUF6604"/>
</dbReference>
<evidence type="ECO:0000313" key="3">
    <source>
        <dbReference type="EMBL" id="KAF9881529.1"/>
    </source>
</evidence>
<gene>
    <name evidence="3" type="ORF">CkaCkLH20_00675</name>
</gene>
<feature type="domain" description="DUF6604" evidence="2">
    <location>
        <begin position="28"/>
        <end position="287"/>
    </location>
</feature>
<proteinExistence type="predicted"/>
<comment type="caution">
    <text evidence="3">The sequence shown here is derived from an EMBL/GenBank/DDBJ whole genome shotgun (WGS) entry which is preliminary data.</text>
</comment>
<evidence type="ECO:0000313" key="4">
    <source>
        <dbReference type="Proteomes" id="UP000781932"/>
    </source>
</evidence>
<feature type="region of interest" description="Disordered" evidence="1">
    <location>
        <begin position="52"/>
        <end position="97"/>
    </location>
</feature>
<reference evidence="3" key="1">
    <citation type="submission" date="2020-03" db="EMBL/GenBank/DDBJ databases">
        <authorList>
            <person name="He L."/>
        </authorList>
    </citation>
    <scope>NUCLEOTIDE SEQUENCE</scope>
    <source>
        <strain evidence="3">CkLH20</strain>
    </source>
</reference>
<dbReference type="Pfam" id="PF20253">
    <property type="entry name" value="DUF6604"/>
    <property type="match status" value="1"/>
</dbReference>
<sequence>MSQTNPAGEPTLEPTSQPLPGPLKSVYRQYKQDTNFVASWLAITAKRCGYPTDLLSETTDGSNPGASRPKATGGKGKKKKPNKKPTKPAGSTTNGPKKYTVAVNEYIPLAQFICNSKKDVAAVPEWFVTAINRVIHVRKEFRDRLAALGRKTEQESDMKHNYFVGILEKVREVLRPLMTAEAAHASDVGLSNKFEGLTVSEPSQEFIDAPDVEKPKVDVVYEAEENMSDDEAMFIISLLWQDLLKTRFTVKALWFSYCCKDYELPAVAVATNTAFDLARHMIQEVFPVLETHEKGFYGILKNNHALLWDWVTIAGPKEAEQIDLSLNPSTEEKRYVAGKESYMNAYNMLADILPSLQADGKPIGPILPIDGEFTAKKGNARFDKDYNYLKQIFEDLMFINEHIAQRSTSHSRNWPHVIEDALMRGLRETLQTRRIPFYLVFASQVMIDVHHELDDSDEISMPKDEMLNKMNIMYDMWAHYHRVHDSAGTYDDLEEIDTEIRTVALGCLQMKDDPIYEQKMKLLKKKKGQTAGPKPEKHGFWKRHPVACGLLLYVYQLAVYKAGIHVSNVTRSIAASMHMYNAFLSEGLIKDPWPDMECAKTFFGPGNFFVGRLPTSMDDYAKAIMLQLGLSVVSVMDPSKRRGNTRSRMLQDVPNRMLKWDVPTWMAFDTRYLDKLGKTAEDTWTAEDVYSIIADFMKKAGGPSSIVEGKKKPAKSKTKSAKEVDRQPGKKPQGDSLKTHDLVIWLCRALTSEYSQISFPFVVLHAYAWFMMRYMREDCESLVKNVLGPPDGKLKEYALPCCAAHILQAAYVVPHWAQSRLIMEQAAKTFQECLFSRLMMQEPGGSRSVPATTGDDRINWICGEAALMFVKRQQHLPPWWSASQGIRTQKGDDGEWELTKME</sequence>
<dbReference type="PANTHER" id="PTHR38795">
    <property type="entry name" value="DUF6604 DOMAIN-CONTAINING PROTEIN"/>
    <property type="match status" value="1"/>
</dbReference>
<feature type="region of interest" description="Disordered" evidence="1">
    <location>
        <begin position="1"/>
        <end position="26"/>
    </location>
</feature>
<dbReference type="PANTHER" id="PTHR38795:SF1">
    <property type="entry name" value="DUF6604 DOMAIN-CONTAINING PROTEIN"/>
    <property type="match status" value="1"/>
</dbReference>
<feature type="compositionally biased region" description="Basic residues" evidence="1">
    <location>
        <begin position="75"/>
        <end position="86"/>
    </location>
</feature>
<feature type="compositionally biased region" description="Polar residues" evidence="1">
    <location>
        <begin position="55"/>
        <end position="65"/>
    </location>
</feature>
<dbReference type="OrthoDB" id="5238236at2759"/>
<organism evidence="3 4">
    <name type="scientific">Colletotrichum karsti</name>
    <dbReference type="NCBI Taxonomy" id="1095194"/>
    <lineage>
        <taxon>Eukaryota</taxon>
        <taxon>Fungi</taxon>
        <taxon>Dikarya</taxon>
        <taxon>Ascomycota</taxon>
        <taxon>Pezizomycotina</taxon>
        <taxon>Sordariomycetes</taxon>
        <taxon>Hypocreomycetidae</taxon>
        <taxon>Glomerellales</taxon>
        <taxon>Glomerellaceae</taxon>
        <taxon>Colletotrichum</taxon>
        <taxon>Colletotrichum boninense species complex</taxon>
    </lineage>
</organism>
<dbReference type="RefSeq" id="XP_038750990.1">
    <property type="nucleotide sequence ID" value="XM_038883395.1"/>
</dbReference>
<evidence type="ECO:0000256" key="1">
    <source>
        <dbReference type="SAM" id="MobiDB-lite"/>
    </source>
</evidence>
<accession>A0A9P6IFL1</accession>
<feature type="region of interest" description="Disordered" evidence="1">
    <location>
        <begin position="704"/>
        <end position="735"/>
    </location>
</feature>
<evidence type="ECO:0000259" key="2">
    <source>
        <dbReference type="Pfam" id="PF20253"/>
    </source>
</evidence>
<dbReference type="AlphaFoldDB" id="A0A9P6IFL1"/>
<dbReference type="EMBL" id="JAATWM020000002">
    <property type="protein sequence ID" value="KAF9881529.1"/>
    <property type="molecule type" value="Genomic_DNA"/>
</dbReference>
<protein>
    <recommendedName>
        <fullName evidence="2">DUF6604 domain-containing protein</fullName>
    </recommendedName>
</protein>